<evidence type="ECO:0000256" key="2">
    <source>
        <dbReference type="SAM" id="Phobius"/>
    </source>
</evidence>
<accession>A0A7S2EPA7</accession>
<feature type="region of interest" description="Disordered" evidence="1">
    <location>
        <begin position="27"/>
        <end position="49"/>
    </location>
</feature>
<evidence type="ECO:0000256" key="1">
    <source>
        <dbReference type="SAM" id="MobiDB-lite"/>
    </source>
</evidence>
<sequence length="308" mass="34008">MSPHENPTPVEDPYEDPIAVAVPVQAAEDPGTYEPPILPTDEASVTSSDAANEALAAEARAQGEALIRDHLRSHLSQNPCSSFVTWIATLHPENATVSIDPRFFKPGNPWLTVYTEVENDVLEGTVVSSVEGEGEDHREEGAEDENSSRNKSYGGLMDLVMGFALVLTAVGFAFSVEVLAAYVYISEALCCKITETCSPVRICTALPFSISWILSKMFRLADAFLLLSSVMMVELVAAANFFVCSLLALNCDVGRSKHQMTRRYAHLTRWAFRRIFDDWTPQRVFIQCGVSEWTALESRESDENCEAM</sequence>
<gene>
    <name evidence="3" type="ORF">OSIN01602_LOCUS14863</name>
</gene>
<keyword evidence="2" id="KW-0812">Transmembrane</keyword>
<feature type="transmembrane region" description="Helical" evidence="2">
    <location>
        <begin position="159"/>
        <end position="185"/>
    </location>
</feature>
<feature type="region of interest" description="Disordered" evidence="1">
    <location>
        <begin position="128"/>
        <end position="149"/>
    </location>
</feature>
<keyword evidence="2" id="KW-0472">Membrane</keyword>
<keyword evidence="2" id="KW-1133">Transmembrane helix</keyword>
<dbReference type="AlphaFoldDB" id="A0A7S2EPA7"/>
<evidence type="ECO:0008006" key="4">
    <source>
        <dbReference type="Google" id="ProtNLM"/>
    </source>
</evidence>
<name>A0A7S2EPA7_TRICV</name>
<reference evidence="3" key="1">
    <citation type="submission" date="2021-01" db="EMBL/GenBank/DDBJ databases">
        <authorList>
            <person name="Corre E."/>
            <person name="Pelletier E."/>
            <person name="Niang G."/>
            <person name="Scheremetjew M."/>
            <person name="Finn R."/>
            <person name="Kale V."/>
            <person name="Holt S."/>
            <person name="Cochrane G."/>
            <person name="Meng A."/>
            <person name="Brown T."/>
            <person name="Cohen L."/>
        </authorList>
    </citation>
    <scope>NUCLEOTIDE SEQUENCE</scope>
    <source>
        <strain evidence="3">Grunow 1884</strain>
    </source>
</reference>
<dbReference type="EMBL" id="HBGO01025934">
    <property type="protein sequence ID" value="CAD9349162.1"/>
    <property type="molecule type" value="Transcribed_RNA"/>
</dbReference>
<feature type="transmembrane region" description="Helical" evidence="2">
    <location>
        <begin position="224"/>
        <end position="249"/>
    </location>
</feature>
<organism evidence="3">
    <name type="scientific">Trieres chinensis</name>
    <name type="common">Marine centric diatom</name>
    <name type="synonym">Odontella sinensis</name>
    <dbReference type="NCBI Taxonomy" id="1514140"/>
    <lineage>
        <taxon>Eukaryota</taxon>
        <taxon>Sar</taxon>
        <taxon>Stramenopiles</taxon>
        <taxon>Ochrophyta</taxon>
        <taxon>Bacillariophyta</taxon>
        <taxon>Mediophyceae</taxon>
        <taxon>Biddulphiophycidae</taxon>
        <taxon>Eupodiscales</taxon>
        <taxon>Parodontellaceae</taxon>
        <taxon>Trieres</taxon>
    </lineage>
</organism>
<proteinExistence type="predicted"/>
<evidence type="ECO:0000313" key="3">
    <source>
        <dbReference type="EMBL" id="CAD9349162.1"/>
    </source>
</evidence>
<protein>
    <recommendedName>
        <fullName evidence="4">Transmembrane protein</fullName>
    </recommendedName>
</protein>